<reference evidence="1" key="2">
    <citation type="journal article" date="2024" name="Antonie Van Leeuwenhoek">
        <title>Roseihalotalea indica gen. nov., sp. nov., a halophilic Bacteroidetes from mesopelagic Southwest Indian Ocean with higher carbohydrate metabolic potential.</title>
        <authorList>
            <person name="Chen B."/>
            <person name="Zhang M."/>
            <person name="Lin D."/>
            <person name="Ye J."/>
            <person name="Tang K."/>
        </authorList>
    </citation>
    <scope>NUCLEOTIDE SEQUENCE</scope>
    <source>
        <strain evidence="1">TK19036</strain>
    </source>
</reference>
<dbReference type="EMBL" id="CP120682">
    <property type="protein sequence ID" value="WKN34227.1"/>
    <property type="molecule type" value="Genomic_DNA"/>
</dbReference>
<organism evidence="1">
    <name type="scientific">Roseihalotalea indica</name>
    <dbReference type="NCBI Taxonomy" id="2867963"/>
    <lineage>
        <taxon>Bacteria</taxon>
        <taxon>Pseudomonadati</taxon>
        <taxon>Bacteroidota</taxon>
        <taxon>Cytophagia</taxon>
        <taxon>Cytophagales</taxon>
        <taxon>Catalimonadaceae</taxon>
        <taxon>Roseihalotalea</taxon>
    </lineage>
</organism>
<accession>A0AA49JIB7</accession>
<sequence>MPLITLQTRINAPIERCFDLSTSIDLHKLSVKHTQEEAIGGRTEGLMRLDERVTWRAKHLGARVTMTMRMAAYEPPTYFRDEMAKGPFRSLVHDHYFEEHSSFTLMTDKFRFTSPAGILGRWADTIVLKRHFTELLLTRNEAIKTFAETDKWKQILPA</sequence>
<gene>
    <name evidence="1" type="ORF">K4G66_17760</name>
</gene>
<dbReference type="SUPFAM" id="SSF55961">
    <property type="entry name" value="Bet v1-like"/>
    <property type="match status" value="1"/>
</dbReference>
<dbReference type="InterPro" id="IPR023393">
    <property type="entry name" value="START-like_dom_sf"/>
</dbReference>
<dbReference type="Gene3D" id="3.30.530.20">
    <property type="match status" value="1"/>
</dbReference>
<reference evidence="1" key="1">
    <citation type="journal article" date="2023" name="Comput. Struct. Biotechnol. J.">
        <title>Discovery of a novel marine Bacteroidetes with a rich repertoire of carbohydrate-active enzymes.</title>
        <authorList>
            <person name="Chen B."/>
            <person name="Liu G."/>
            <person name="Chen Q."/>
            <person name="Wang H."/>
            <person name="Liu L."/>
            <person name="Tang K."/>
        </authorList>
    </citation>
    <scope>NUCLEOTIDE SEQUENCE</scope>
    <source>
        <strain evidence="1">TK19036</strain>
    </source>
</reference>
<dbReference type="AlphaFoldDB" id="A0AA49JIB7"/>
<proteinExistence type="predicted"/>
<name>A0AA49JIB7_9BACT</name>
<protein>
    <submittedName>
        <fullName evidence="1">SRPBCC family protein</fullName>
    </submittedName>
</protein>
<dbReference type="CDD" id="cd07820">
    <property type="entry name" value="SRPBCC_3"/>
    <property type="match status" value="1"/>
</dbReference>
<evidence type="ECO:0000313" key="1">
    <source>
        <dbReference type="EMBL" id="WKN34227.1"/>
    </source>
</evidence>